<feature type="transmembrane region" description="Helical" evidence="1">
    <location>
        <begin position="198"/>
        <end position="219"/>
    </location>
</feature>
<dbReference type="NCBIfam" id="NF033912">
    <property type="entry name" value="msc"/>
    <property type="match status" value="1"/>
</dbReference>
<evidence type="ECO:0000313" key="2">
    <source>
        <dbReference type="EMBL" id="HHI89028.1"/>
    </source>
</evidence>
<keyword evidence="1" id="KW-0472">Membrane</keyword>
<dbReference type="AlphaFoldDB" id="A0A7V5NXR5"/>
<gene>
    <name evidence="2" type="ORF">ENK01_03660</name>
</gene>
<feature type="transmembrane region" description="Helical" evidence="1">
    <location>
        <begin position="231"/>
        <end position="258"/>
    </location>
</feature>
<evidence type="ECO:0000256" key="1">
    <source>
        <dbReference type="SAM" id="Phobius"/>
    </source>
</evidence>
<feature type="transmembrane region" description="Helical" evidence="1">
    <location>
        <begin position="105"/>
        <end position="122"/>
    </location>
</feature>
<name>A0A7V5NXR5_9PROT</name>
<organism evidence="2">
    <name type="scientific">Hellea balneolensis</name>
    <dbReference type="NCBI Taxonomy" id="287478"/>
    <lineage>
        <taxon>Bacteria</taxon>
        <taxon>Pseudomonadati</taxon>
        <taxon>Pseudomonadota</taxon>
        <taxon>Alphaproteobacteria</taxon>
        <taxon>Maricaulales</taxon>
        <taxon>Robiginitomaculaceae</taxon>
        <taxon>Hellea</taxon>
    </lineage>
</organism>
<comment type="caution">
    <text evidence="2">The sequence shown here is derived from an EMBL/GenBank/DDBJ whole genome shotgun (WGS) entry which is preliminary data.</text>
</comment>
<dbReference type="Pfam" id="PF05552">
    <property type="entry name" value="MS_channel_1st_1"/>
    <property type="match status" value="2"/>
</dbReference>
<keyword evidence="1" id="KW-1133">Transmembrane helix</keyword>
<dbReference type="Gene3D" id="1.10.287.1260">
    <property type="match status" value="1"/>
</dbReference>
<keyword evidence="1" id="KW-0812">Transmembrane</keyword>
<sequence>GKSLGKAVFWVLWLVFIMMGLSRFPQLAEPLQGIKDMLNRIFSYVPQIIGAGFIFFIGWVLARIFREAATSTLEAAQVDNLVAKLGSETDSGVGSRAISKTLGTLLYAFVLFVFSLAALSVLKIESISAPLTDMLHKITDYIPQVFAASVVMALFVLVAKFVSNLIKSTLPALGVDNSLSALTALGGNGGKQIVPSKIIAMITFIGIVLTGLSTAVSILKIDQLTSVFSTLLHLGGSITMGGVIIGAGLFIASVLSKIFGETSGPLAARIIKYATIVLFTFMGLNYMGIGQEIVDTAFKYALGAVAFAAGVGGALAFGFGGRDWAKAKLAKWFPTTASRAKKK</sequence>
<evidence type="ECO:0008006" key="3">
    <source>
        <dbReference type="Google" id="ProtNLM"/>
    </source>
</evidence>
<feature type="transmembrane region" description="Helical" evidence="1">
    <location>
        <begin position="270"/>
        <end position="288"/>
    </location>
</feature>
<dbReference type="Proteomes" id="UP000885806">
    <property type="component" value="Unassembled WGS sequence"/>
</dbReference>
<feature type="non-terminal residue" evidence="2">
    <location>
        <position position="1"/>
    </location>
</feature>
<feature type="transmembrane region" description="Helical" evidence="1">
    <location>
        <begin position="142"/>
        <end position="162"/>
    </location>
</feature>
<proteinExistence type="predicted"/>
<reference evidence="2" key="1">
    <citation type="journal article" date="2020" name="mSystems">
        <title>Genome- and Community-Level Interaction Insights into Carbon Utilization and Element Cycling Functions of Hydrothermarchaeota in Hydrothermal Sediment.</title>
        <authorList>
            <person name="Zhou Z."/>
            <person name="Liu Y."/>
            <person name="Xu W."/>
            <person name="Pan J."/>
            <person name="Luo Z.H."/>
            <person name="Li M."/>
        </authorList>
    </citation>
    <scope>NUCLEOTIDE SEQUENCE [LARGE SCALE GENOMIC DNA]</scope>
    <source>
        <strain evidence="2">HyVt-538</strain>
    </source>
</reference>
<feature type="transmembrane region" description="Helical" evidence="1">
    <location>
        <begin position="300"/>
        <end position="321"/>
    </location>
</feature>
<dbReference type="EMBL" id="DROP01000246">
    <property type="protein sequence ID" value="HHI89028.1"/>
    <property type="molecule type" value="Genomic_DNA"/>
</dbReference>
<protein>
    <recommendedName>
        <fullName evidence="3">Mechanosensitive ion channel</fullName>
    </recommendedName>
</protein>
<accession>A0A7V5NXR5</accession>
<dbReference type="InterPro" id="IPR008910">
    <property type="entry name" value="MSC_TM_helix"/>
</dbReference>
<feature type="transmembrane region" description="Helical" evidence="1">
    <location>
        <begin position="44"/>
        <end position="62"/>
    </location>
</feature>
<feature type="transmembrane region" description="Helical" evidence="1">
    <location>
        <begin position="7"/>
        <end position="24"/>
    </location>
</feature>